<dbReference type="Gene3D" id="3.40.50.10860">
    <property type="entry name" value="Leucine Dehydrogenase, chain A, domain 1"/>
    <property type="match status" value="1"/>
</dbReference>
<evidence type="ECO:0000256" key="3">
    <source>
        <dbReference type="PIRNR" id="PIRNR000185"/>
    </source>
</evidence>
<sequence length="418" mass="45943">MSIFQGPVFEMARTQFTTIADYLGIEESERDRLLLPKRAIAISCPIHLDDGRTAVFQGYRVQHHLTLGPTKGGTRFAASVDMGEVAALAIWMSWKCALAGLPYGGAKGGISVDPVSLSPRELEALSRRYMQELIPFVGPHVDVMAPDMGTNEQVMAWFMDTYSMYQGRTVNEIVTGKPVQSGGTEGRREATGLGVMHLAFSAMQELSIEPTKATAIIQGFGNVGSIAGIELARRGVRVIGVSDHSACFFDVKGLDVEAMTRHVEARGSLRGFPAEEFEPGDLLTQPCDILVPAAMERVIDAAKATKLRCRILAEGANGPTTPEADKLLEERGSDIFVIPDILCNSGGVIVSYFEWVQDLQQFFWGYNEVVSRLNQILDRSFQAMVERSRRDRISHRTSAMSIGVDRVRLAKQKRGLFP</sequence>
<gene>
    <name evidence="9" type="ORF">CIT31_29185</name>
</gene>
<dbReference type="InterPro" id="IPR033524">
    <property type="entry name" value="Glu/Leu/Phe/Val_DH_AS"/>
</dbReference>
<dbReference type="PRINTS" id="PR00082">
    <property type="entry name" value="GLFDHDRGNASE"/>
</dbReference>
<comment type="similarity">
    <text evidence="1 3 7">Belongs to the Glu/Leu/Phe/Val dehydrogenases family.</text>
</comment>
<feature type="binding site" evidence="5">
    <location>
        <position position="71"/>
    </location>
    <ligand>
        <name>substrate</name>
    </ligand>
</feature>
<dbReference type="Pfam" id="PF00208">
    <property type="entry name" value="ELFV_dehydrog"/>
    <property type="match status" value="1"/>
</dbReference>
<feature type="domain" description="Glutamate/phenylalanine/leucine/valine/L-tryptophan dehydrogenase C-terminal" evidence="8">
    <location>
        <begin position="184"/>
        <end position="415"/>
    </location>
</feature>
<dbReference type="OrthoDB" id="9803297at2"/>
<dbReference type="PIRSF" id="PIRSF000185">
    <property type="entry name" value="Glu_DH"/>
    <property type="match status" value="1"/>
</dbReference>
<keyword evidence="5" id="KW-0520">NAD</keyword>
<dbReference type="PROSITE" id="PS00074">
    <property type="entry name" value="GLFV_DEHYDROGENASE"/>
    <property type="match status" value="1"/>
</dbReference>
<dbReference type="SMART" id="SM00839">
    <property type="entry name" value="ELFV_dehydrog"/>
    <property type="match status" value="1"/>
</dbReference>
<evidence type="ECO:0000259" key="8">
    <source>
        <dbReference type="SMART" id="SM00839"/>
    </source>
</evidence>
<dbReference type="SUPFAM" id="SSF51735">
    <property type="entry name" value="NAD(P)-binding Rossmann-fold domains"/>
    <property type="match status" value="1"/>
</dbReference>
<comment type="caution">
    <text evidence="9">The sequence shown here is derived from an EMBL/GenBank/DDBJ whole genome shotgun (WGS) entry which is preliminary data.</text>
</comment>
<dbReference type="Proteomes" id="UP000215931">
    <property type="component" value="Unassembled WGS sequence"/>
</dbReference>
<dbReference type="InterPro" id="IPR033922">
    <property type="entry name" value="NAD_bind_Glu_DH"/>
</dbReference>
<dbReference type="InterPro" id="IPR046346">
    <property type="entry name" value="Aminoacid_DH-like_N_sf"/>
</dbReference>
<dbReference type="RefSeq" id="WP_095521388.1">
    <property type="nucleotide sequence ID" value="NZ_NPKH01000037.1"/>
</dbReference>
<dbReference type="InterPro" id="IPR036291">
    <property type="entry name" value="NAD(P)-bd_dom_sf"/>
</dbReference>
<organism evidence="9 10">
    <name type="scientific">Mesorhizobium wenxiniae</name>
    <dbReference type="NCBI Taxonomy" id="2014805"/>
    <lineage>
        <taxon>Bacteria</taxon>
        <taxon>Pseudomonadati</taxon>
        <taxon>Pseudomonadota</taxon>
        <taxon>Alphaproteobacteria</taxon>
        <taxon>Hyphomicrobiales</taxon>
        <taxon>Phyllobacteriaceae</taxon>
        <taxon>Mesorhizobium</taxon>
    </lineage>
</organism>
<dbReference type="GO" id="GO:0006538">
    <property type="term" value="P:L-glutamate catabolic process"/>
    <property type="evidence" value="ECO:0007669"/>
    <property type="project" value="TreeGrafter"/>
</dbReference>
<evidence type="ECO:0000256" key="7">
    <source>
        <dbReference type="RuleBase" id="RU004417"/>
    </source>
</evidence>
<dbReference type="PANTHER" id="PTHR11606">
    <property type="entry name" value="GLUTAMATE DEHYDROGENASE"/>
    <property type="match status" value="1"/>
</dbReference>
<keyword evidence="5" id="KW-0547">Nucleotide-binding</keyword>
<keyword evidence="2 3" id="KW-0560">Oxidoreductase</keyword>
<dbReference type="GO" id="GO:0000166">
    <property type="term" value="F:nucleotide binding"/>
    <property type="evidence" value="ECO:0007669"/>
    <property type="project" value="UniProtKB-KW"/>
</dbReference>
<feature type="binding site" evidence="5">
    <location>
        <position position="351"/>
    </location>
    <ligand>
        <name>substrate</name>
    </ligand>
</feature>
<reference evidence="9 10" key="1">
    <citation type="submission" date="2017-08" db="EMBL/GenBank/DDBJ databases">
        <title>Mesorhizobium wenxinae sp. nov., a novel rhizobial species isolated from root nodules of chickpea (Cicer arietinum L.).</title>
        <authorList>
            <person name="Zhang J."/>
        </authorList>
    </citation>
    <scope>NUCLEOTIDE SEQUENCE [LARGE SCALE GENOMIC DNA]</scope>
    <source>
        <strain evidence="10">WYCCWR 10019</strain>
    </source>
</reference>
<dbReference type="InterPro" id="IPR006095">
    <property type="entry name" value="Glu/Leu/Phe/Val/Trp_DH"/>
</dbReference>
<dbReference type="SUPFAM" id="SSF53223">
    <property type="entry name" value="Aminoacid dehydrogenase-like, N-terminal domain"/>
    <property type="match status" value="1"/>
</dbReference>
<evidence type="ECO:0000256" key="2">
    <source>
        <dbReference type="ARBA" id="ARBA00023002"/>
    </source>
</evidence>
<dbReference type="Pfam" id="PF02812">
    <property type="entry name" value="ELFV_dehydrog_N"/>
    <property type="match status" value="1"/>
</dbReference>
<name>A0A271K8G4_9HYPH</name>
<evidence type="ECO:0000256" key="4">
    <source>
        <dbReference type="PIRSR" id="PIRSR000185-1"/>
    </source>
</evidence>
<dbReference type="AlphaFoldDB" id="A0A271K8G4"/>
<dbReference type="Gene3D" id="3.40.50.720">
    <property type="entry name" value="NAD(P)-binding Rossmann-like Domain"/>
    <property type="match status" value="1"/>
</dbReference>
<feature type="binding site" evidence="5">
    <location>
        <position position="191"/>
    </location>
    <ligand>
        <name>NAD(+)</name>
        <dbReference type="ChEBI" id="CHEBI:57540"/>
    </ligand>
</feature>
<dbReference type="CDD" id="cd01076">
    <property type="entry name" value="NAD_bind_1_Glu_DH"/>
    <property type="match status" value="1"/>
</dbReference>
<feature type="binding site" evidence="5">
    <location>
        <position position="95"/>
    </location>
    <ligand>
        <name>substrate</name>
    </ligand>
</feature>
<feature type="active site" description="Proton donor" evidence="4">
    <location>
        <position position="107"/>
    </location>
</feature>
<feature type="site" description="Important for catalysis" evidence="6">
    <location>
        <position position="147"/>
    </location>
</feature>
<feature type="binding site" evidence="5">
    <location>
        <position position="222"/>
    </location>
    <ligand>
        <name>NAD(+)</name>
        <dbReference type="ChEBI" id="CHEBI:57540"/>
    </ligand>
</feature>
<protein>
    <recommendedName>
        <fullName evidence="3">Glutamate dehydrogenase</fullName>
    </recommendedName>
</protein>
<dbReference type="EMBL" id="NPKH01000037">
    <property type="protein sequence ID" value="PAP92063.1"/>
    <property type="molecule type" value="Genomic_DNA"/>
</dbReference>
<proteinExistence type="inferred from homology"/>
<evidence type="ECO:0000256" key="6">
    <source>
        <dbReference type="PIRSR" id="PIRSR000185-3"/>
    </source>
</evidence>
<evidence type="ECO:0000313" key="9">
    <source>
        <dbReference type="EMBL" id="PAP92063.1"/>
    </source>
</evidence>
<dbReference type="InterPro" id="IPR006096">
    <property type="entry name" value="Glu/Leu/Phe/Val/Trp_DH_C"/>
</dbReference>
<dbReference type="GO" id="GO:0004352">
    <property type="term" value="F:glutamate dehydrogenase (NAD+) activity"/>
    <property type="evidence" value="ECO:0007669"/>
    <property type="project" value="TreeGrafter"/>
</dbReference>
<evidence type="ECO:0000256" key="1">
    <source>
        <dbReference type="ARBA" id="ARBA00006382"/>
    </source>
</evidence>
<accession>A0A271K8G4</accession>
<evidence type="ECO:0000256" key="5">
    <source>
        <dbReference type="PIRSR" id="PIRSR000185-2"/>
    </source>
</evidence>
<dbReference type="InterPro" id="IPR006097">
    <property type="entry name" value="Glu/Leu/Phe/Val/Trp_DH_dimer"/>
</dbReference>
<dbReference type="InterPro" id="IPR014362">
    <property type="entry name" value="Glu_DH"/>
</dbReference>
<keyword evidence="10" id="KW-1185">Reference proteome</keyword>
<dbReference type="PANTHER" id="PTHR11606:SF13">
    <property type="entry name" value="GLUTAMATE DEHYDROGENASE 1, MITOCHONDRIAL"/>
    <property type="match status" value="1"/>
</dbReference>
<evidence type="ECO:0000313" key="10">
    <source>
        <dbReference type="Proteomes" id="UP000215931"/>
    </source>
</evidence>